<sequence length="114" mass="13382">MYGKLGLFILLVFILPEDTKSRMIKTVNRFRCDAGNSYPYTGIKTPYSKVYNGTINHINLPKFGKSFSDCKPLQIWLLCRHGTRFPKTTKILEMLNMTRFRDLIVNNHEIDHRE</sequence>
<dbReference type="Gene3D" id="3.40.50.1240">
    <property type="entry name" value="Phosphoglycerate mutase-like"/>
    <property type="match status" value="1"/>
</dbReference>
<protein>
    <recommendedName>
        <fullName evidence="4">Multiple inositol polyphosphate phosphatase</fullName>
    </recommendedName>
</protein>
<evidence type="ECO:0000313" key="2">
    <source>
        <dbReference type="EMBL" id="RLU20080.1"/>
    </source>
</evidence>
<feature type="signal peptide" evidence="1">
    <location>
        <begin position="1"/>
        <end position="21"/>
    </location>
</feature>
<keyword evidence="1" id="KW-0732">Signal</keyword>
<proteinExistence type="predicted"/>
<evidence type="ECO:0000313" key="3">
    <source>
        <dbReference type="Proteomes" id="UP000279307"/>
    </source>
</evidence>
<reference evidence="2 3" key="1">
    <citation type="journal article" date="2018" name="Genome Res.">
        <title>The genomic architecture and molecular evolution of ant odorant receptors.</title>
        <authorList>
            <person name="McKenzie S.K."/>
            <person name="Kronauer D.J.C."/>
        </authorList>
    </citation>
    <scope>NUCLEOTIDE SEQUENCE [LARGE SCALE GENOMIC DNA]</scope>
    <source>
        <strain evidence="2">Clonal line C1</strain>
    </source>
</reference>
<gene>
    <name evidence="2" type="ORF">DMN91_006686</name>
</gene>
<organism evidence="2 3">
    <name type="scientific">Ooceraea biroi</name>
    <name type="common">Clonal raider ant</name>
    <name type="synonym">Cerapachys biroi</name>
    <dbReference type="NCBI Taxonomy" id="2015173"/>
    <lineage>
        <taxon>Eukaryota</taxon>
        <taxon>Metazoa</taxon>
        <taxon>Ecdysozoa</taxon>
        <taxon>Arthropoda</taxon>
        <taxon>Hexapoda</taxon>
        <taxon>Insecta</taxon>
        <taxon>Pterygota</taxon>
        <taxon>Neoptera</taxon>
        <taxon>Endopterygota</taxon>
        <taxon>Hymenoptera</taxon>
        <taxon>Apocrita</taxon>
        <taxon>Aculeata</taxon>
        <taxon>Formicoidea</taxon>
        <taxon>Formicidae</taxon>
        <taxon>Dorylinae</taxon>
        <taxon>Ooceraea</taxon>
    </lineage>
</organism>
<dbReference type="OrthoDB" id="6509975at2759"/>
<dbReference type="GO" id="GO:0016791">
    <property type="term" value="F:phosphatase activity"/>
    <property type="evidence" value="ECO:0007669"/>
    <property type="project" value="UniProtKB-ARBA"/>
</dbReference>
<name>A0A3L8DI13_OOCBI</name>
<feature type="chain" id="PRO_5017968345" description="Multiple inositol polyphosphate phosphatase" evidence="1">
    <location>
        <begin position="22"/>
        <end position="114"/>
    </location>
</feature>
<comment type="caution">
    <text evidence="2">The sequence shown here is derived from an EMBL/GenBank/DDBJ whole genome shotgun (WGS) entry which is preliminary data.</text>
</comment>
<dbReference type="Proteomes" id="UP000279307">
    <property type="component" value="Chromosome 7"/>
</dbReference>
<dbReference type="EMBL" id="QOIP01000007">
    <property type="protein sequence ID" value="RLU20080.1"/>
    <property type="molecule type" value="Genomic_DNA"/>
</dbReference>
<dbReference type="SUPFAM" id="SSF53254">
    <property type="entry name" value="Phosphoglycerate mutase-like"/>
    <property type="match status" value="1"/>
</dbReference>
<evidence type="ECO:0000256" key="1">
    <source>
        <dbReference type="SAM" id="SignalP"/>
    </source>
</evidence>
<dbReference type="AlphaFoldDB" id="A0A3L8DI13"/>
<accession>A0A3L8DI13</accession>
<dbReference type="InterPro" id="IPR029033">
    <property type="entry name" value="His_PPase_superfam"/>
</dbReference>
<evidence type="ECO:0008006" key="4">
    <source>
        <dbReference type="Google" id="ProtNLM"/>
    </source>
</evidence>